<evidence type="ECO:0000256" key="1">
    <source>
        <dbReference type="SAM" id="Phobius"/>
    </source>
</evidence>
<evidence type="ECO:0000313" key="3">
    <source>
        <dbReference type="EMBL" id="QRO84379.1"/>
    </source>
</evidence>
<feature type="transmembrane region" description="Helical" evidence="1">
    <location>
        <begin position="68"/>
        <end position="87"/>
    </location>
</feature>
<protein>
    <submittedName>
        <fullName evidence="3">DMT family transporter</fullName>
    </submittedName>
    <submittedName>
        <fullName evidence="2">EamA-like transporter family protein</fullName>
    </submittedName>
</protein>
<accession>A0A2T4PSF6</accession>
<dbReference type="Proteomes" id="UP000627155">
    <property type="component" value="Chromosome"/>
</dbReference>
<keyword evidence="1" id="KW-0812">Transmembrane</keyword>
<feature type="transmembrane region" description="Helical" evidence="1">
    <location>
        <begin position="93"/>
        <end position="113"/>
    </location>
</feature>
<evidence type="ECO:0000313" key="4">
    <source>
        <dbReference type="Proteomes" id="UP000241209"/>
    </source>
</evidence>
<dbReference type="Pfam" id="PF04657">
    <property type="entry name" value="DMT_YdcZ"/>
    <property type="match status" value="1"/>
</dbReference>
<dbReference type="EMBL" id="PZFK01000016">
    <property type="protein sequence ID" value="PTI29258.1"/>
    <property type="molecule type" value="Genomic_DNA"/>
</dbReference>
<dbReference type="GeneID" id="64116828"/>
<dbReference type="PANTHER" id="PTHR34821">
    <property type="entry name" value="INNER MEMBRANE PROTEIN YDCZ"/>
    <property type="match status" value="1"/>
</dbReference>
<dbReference type="GO" id="GO:0005886">
    <property type="term" value="C:plasma membrane"/>
    <property type="evidence" value="ECO:0007669"/>
    <property type="project" value="TreeGrafter"/>
</dbReference>
<dbReference type="AlphaFoldDB" id="A0A2T4PSF6"/>
<keyword evidence="1" id="KW-1133">Transmembrane helix</keyword>
<dbReference type="RefSeq" id="WP_016912968.1">
    <property type="nucleotide sequence ID" value="NZ_BMDF01000001.1"/>
</dbReference>
<dbReference type="STRING" id="1167632.GCA_000286335_02301"/>
<feature type="transmembrane region" description="Helical" evidence="1">
    <location>
        <begin position="125"/>
        <end position="142"/>
    </location>
</feature>
<dbReference type="OrthoDB" id="7864805at2"/>
<dbReference type="PANTHER" id="PTHR34821:SF2">
    <property type="entry name" value="INNER MEMBRANE PROTEIN YDCZ"/>
    <property type="match status" value="1"/>
</dbReference>
<name>A0A2T4PSF6_9STAP</name>
<dbReference type="InterPro" id="IPR006750">
    <property type="entry name" value="YdcZ"/>
</dbReference>
<dbReference type="EMBL" id="CP069486">
    <property type="protein sequence ID" value="QRO84379.1"/>
    <property type="molecule type" value="Genomic_DNA"/>
</dbReference>
<keyword evidence="5" id="KW-1185">Reference proteome</keyword>
<evidence type="ECO:0000313" key="2">
    <source>
        <dbReference type="EMBL" id="PTI29258.1"/>
    </source>
</evidence>
<gene>
    <name evidence="2" type="ORF">BU072_08685</name>
    <name evidence="3" type="ORF">I6J37_09265</name>
</gene>
<reference evidence="3 5" key="3">
    <citation type="submission" date="2021-02" db="EMBL/GenBank/DDBJ databases">
        <title>FDA dAtabase for Regulatory Grade micrObial Sequences (FDA-ARGOS): Supporting development and validation of Infectious Disease Dx tests.</title>
        <authorList>
            <person name="Sproer C."/>
            <person name="Gronow S."/>
            <person name="Severitt S."/>
            <person name="Schroder I."/>
            <person name="Tallon L."/>
            <person name="Sadzewicz L."/>
            <person name="Zhao X."/>
            <person name="Boylan J."/>
            <person name="Ott S."/>
            <person name="Bowen H."/>
            <person name="Vavikolanu K."/>
            <person name="Mehta A."/>
            <person name="Aluvathingal J."/>
            <person name="Nadendla S."/>
            <person name="Lowell S."/>
            <person name="Myers T."/>
            <person name="Yan Y."/>
            <person name="Sichtig H."/>
        </authorList>
    </citation>
    <scope>NUCLEOTIDE SEQUENCE [LARGE SCALE GENOMIC DNA]</scope>
    <source>
        <strain evidence="3 5">FDAARGOS_1207</strain>
    </source>
</reference>
<dbReference type="Proteomes" id="UP000241209">
    <property type="component" value="Unassembled WGS sequence"/>
</dbReference>
<sequence length="167" mass="18243">MSVIMVLLTLVAGITLSAQSSVNGTLSRKAGTLETTFLTFLTGLAFLSIIIIFFGQGNVLGILHAPKWQLSAAFLGTLYLLLSVIAVTRIGVVATNISAIIGQLTIGIIIDHFGWFDSLIISFDIKRFFALLFMGVALYFIYKGNMRSNNEKKAIYNKEMASNIENI</sequence>
<feature type="transmembrane region" description="Helical" evidence="1">
    <location>
        <begin position="36"/>
        <end position="56"/>
    </location>
</feature>
<proteinExistence type="predicted"/>
<reference evidence="2" key="2">
    <citation type="submission" date="2018-03" db="EMBL/GenBank/DDBJ databases">
        <authorList>
            <person name="Keele B.F."/>
        </authorList>
    </citation>
    <scope>NUCLEOTIDE SEQUENCE</scope>
    <source>
        <strain evidence="2">SNUC 2204</strain>
    </source>
</reference>
<keyword evidence="1" id="KW-0472">Membrane</keyword>
<reference evidence="2 4" key="1">
    <citation type="journal article" date="2016" name="Front. Microbiol.">
        <title>Comprehensive Phylogenetic Analysis of Bovine Non-aureus Staphylococci Species Based on Whole-Genome Sequencing.</title>
        <authorList>
            <person name="Naushad S."/>
            <person name="Barkema H.W."/>
            <person name="Luby C."/>
            <person name="Condas L.A."/>
            <person name="Nobrega D.B."/>
            <person name="Carson D.A."/>
            <person name="De Buck J."/>
        </authorList>
    </citation>
    <scope>NUCLEOTIDE SEQUENCE [LARGE SCALE GENOMIC DNA]</scope>
    <source>
        <strain evidence="2 4">SNUC 2204</strain>
    </source>
</reference>
<evidence type="ECO:0000313" key="5">
    <source>
        <dbReference type="Proteomes" id="UP000627155"/>
    </source>
</evidence>
<organism evidence="2 4">
    <name type="scientific">Mammaliicoccus vitulinus</name>
    <dbReference type="NCBI Taxonomy" id="71237"/>
    <lineage>
        <taxon>Bacteria</taxon>
        <taxon>Bacillati</taxon>
        <taxon>Bacillota</taxon>
        <taxon>Bacilli</taxon>
        <taxon>Bacillales</taxon>
        <taxon>Staphylococcaceae</taxon>
        <taxon>Mammaliicoccus</taxon>
    </lineage>
</organism>